<dbReference type="Pfam" id="PF21082">
    <property type="entry name" value="MS_channel_3rd"/>
    <property type="match status" value="1"/>
</dbReference>
<dbReference type="GO" id="GO:0008381">
    <property type="term" value="F:mechanosensitive monoatomic ion channel activity"/>
    <property type="evidence" value="ECO:0007669"/>
    <property type="project" value="UniProtKB-ARBA"/>
</dbReference>
<feature type="transmembrane region" description="Helical" evidence="8">
    <location>
        <begin position="879"/>
        <end position="900"/>
    </location>
</feature>
<evidence type="ECO:0000313" key="16">
    <source>
        <dbReference type="Proteomes" id="UP000294702"/>
    </source>
</evidence>
<feature type="coiled-coil region" evidence="7">
    <location>
        <begin position="57"/>
        <end position="139"/>
    </location>
</feature>
<feature type="transmembrane region" description="Helical" evidence="8">
    <location>
        <begin position="640"/>
        <end position="661"/>
    </location>
</feature>
<dbReference type="Pfam" id="PF00924">
    <property type="entry name" value="MS_channel_2nd"/>
    <property type="match status" value="1"/>
</dbReference>
<comment type="caution">
    <text evidence="15">The sequence shown here is derived from an EMBL/GenBank/DDBJ whole genome shotgun (WGS) entry which is preliminary data.</text>
</comment>
<dbReference type="Proteomes" id="UP000294702">
    <property type="component" value="Unassembled WGS sequence"/>
</dbReference>
<keyword evidence="3" id="KW-1003">Cell membrane</keyword>
<keyword evidence="9" id="KW-0732">Signal</keyword>
<gene>
    <name evidence="15" type="ORF">EV694_1637</name>
</gene>
<dbReference type="Pfam" id="PF12794">
    <property type="entry name" value="MscS_TM"/>
    <property type="match status" value="1"/>
</dbReference>
<evidence type="ECO:0000259" key="14">
    <source>
        <dbReference type="Pfam" id="PF21088"/>
    </source>
</evidence>
<feature type="transmembrane region" description="Helical" evidence="8">
    <location>
        <begin position="794"/>
        <end position="818"/>
    </location>
</feature>
<feature type="coiled-coil region" evidence="7">
    <location>
        <begin position="186"/>
        <end position="265"/>
    </location>
</feature>
<feature type="transmembrane region" description="Helical" evidence="8">
    <location>
        <begin position="485"/>
        <end position="504"/>
    </location>
</feature>
<feature type="chain" id="PRO_5020285779" evidence="9">
    <location>
        <begin position="23"/>
        <end position="1110"/>
    </location>
</feature>
<dbReference type="EMBL" id="SMFT01000004">
    <property type="protein sequence ID" value="TCJ96088.1"/>
    <property type="molecule type" value="Genomic_DNA"/>
</dbReference>
<keyword evidence="16" id="KW-1185">Reference proteome</keyword>
<feature type="domain" description="Mechanosensitive ion channel inner membrane" evidence="11">
    <location>
        <begin position="491"/>
        <end position="824"/>
    </location>
</feature>
<feature type="domain" description="Mechanosensitive ion channel MscS" evidence="10">
    <location>
        <begin position="928"/>
        <end position="993"/>
    </location>
</feature>
<reference evidence="15 16" key="1">
    <citation type="submission" date="2019-03" db="EMBL/GenBank/DDBJ databases">
        <title>Genomic Encyclopedia of Type Strains, Phase IV (KMG-IV): sequencing the most valuable type-strain genomes for metagenomic binning, comparative biology and taxonomic classification.</title>
        <authorList>
            <person name="Goeker M."/>
        </authorList>
    </citation>
    <scope>NUCLEOTIDE SEQUENCE [LARGE SCALE GENOMIC DNA]</scope>
    <source>
        <strain evidence="15 16">DSM 15534</strain>
    </source>
</reference>
<comment type="similarity">
    <text evidence="2">Belongs to the MscS (TC 1.A.23) family.</text>
</comment>
<dbReference type="GO" id="GO:0009992">
    <property type="term" value="P:intracellular water homeostasis"/>
    <property type="evidence" value="ECO:0007669"/>
    <property type="project" value="TreeGrafter"/>
</dbReference>
<comment type="subcellular location">
    <subcellularLocation>
        <location evidence="1">Cell membrane</location>
        <topology evidence="1">Multi-pass membrane protein</topology>
    </subcellularLocation>
</comment>
<dbReference type="GO" id="GO:0005886">
    <property type="term" value="C:plasma membrane"/>
    <property type="evidence" value="ECO:0007669"/>
    <property type="project" value="UniProtKB-SubCell"/>
</dbReference>
<keyword evidence="7" id="KW-0175">Coiled coil</keyword>
<dbReference type="SUPFAM" id="SSF50182">
    <property type="entry name" value="Sm-like ribonucleoproteins"/>
    <property type="match status" value="1"/>
</dbReference>
<dbReference type="InterPro" id="IPR011014">
    <property type="entry name" value="MscS_channel_TM-2"/>
</dbReference>
<evidence type="ECO:0000256" key="1">
    <source>
        <dbReference type="ARBA" id="ARBA00004651"/>
    </source>
</evidence>
<protein>
    <submittedName>
        <fullName evidence="15">Potassium efflux system protein</fullName>
    </submittedName>
</protein>
<dbReference type="AlphaFoldDB" id="A0A4R1FU98"/>
<evidence type="ECO:0000256" key="9">
    <source>
        <dbReference type="SAM" id="SignalP"/>
    </source>
</evidence>
<organism evidence="15 16">
    <name type="scientific">Volucribacter psittacicida</name>
    <dbReference type="NCBI Taxonomy" id="203482"/>
    <lineage>
        <taxon>Bacteria</taxon>
        <taxon>Pseudomonadati</taxon>
        <taxon>Pseudomonadota</taxon>
        <taxon>Gammaproteobacteria</taxon>
        <taxon>Pasteurellales</taxon>
        <taxon>Pasteurellaceae</taxon>
        <taxon>Volucribacter</taxon>
    </lineage>
</organism>
<feature type="transmembrane region" description="Helical" evidence="8">
    <location>
        <begin position="912"/>
        <end position="940"/>
    </location>
</feature>
<evidence type="ECO:0000313" key="15">
    <source>
        <dbReference type="EMBL" id="TCJ96088.1"/>
    </source>
</evidence>
<feature type="signal peptide" evidence="9">
    <location>
        <begin position="1"/>
        <end position="22"/>
    </location>
</feature>
<evidence type="ECO:0000256" key="4">
    <source>
        <dbReference type="ARBA" id="ARBA00022692"/>
    </source>
</evidence>
<feature type="domain" description="Mechanosensitive ion channel transmembrane helices 2/3" evidence="14">
    <location>
        <begin position="886"/>
        <end position="925"/>
    </location>
</feature>
<keyword evidence="6 8" id="KW-0472">Membrane</keyword>
<dbReference type="RefSeq" id="WP_132691317.1">
    <property type="nucleotide sequence ID" value="NZ_SMFT01000004.1"/>
</dbReference>
<dbReference type="OrthoDB" id="9799209at2"/>
<dbReference type="Pfam" id="PF21088">
    <property type="entry name" value="MS_channel_1st"/>
    <property type="match status" value="1"/>
</dbReference>
<feature type="transmembrane region" description="Helical" evidence="8">
    <location>
        <begin position="567"/>
        <end position="588"/>
    </location>
</feature>
<dbReference type="InterPro" id="IPR025692">
    <property type="entry name" value="MscS_IM_dom1"/>
</dbReference>
<evidence type="ECO:0000256" key="8">
    <source>
        <dbReference type="SAM" id="Phobius"/>
    </source>
</evidence>
<evidence type="ECO:0000259" key="11">
    <source>
        <dbReference type="Pfam" id="PF12794"/>
    </source>
</evidence>
<dbReference type="InterPro" id="IPR049278">
    <property type="entry name" value="MS_channel_C"/>
</dbReference>
<feature type="transmembrane region" description="Helical" evidence="8">
    <location>
        <begin position="689"/>
        <end position="708"/>
    </location>
</feature>
<feature type="transmembrane region" description="Helical" evidence="8">
    <location>
        <begin position="720"/>
        <end position="738"/>
    </location>
</feature>
<dbReference type="InterPro" id="IPR049142">
    <property type="entry name" value="MS_channel_1st"/>
</dbReference>
<dbReference type="PANTHER" id="PTHR30347">
    <property type="entry name" value="POTASSIUM CHANNEL RELATED"/>
    <property type="match status" value="1"/>
</dbReference>
<proteinExistence type="inferred from homology"/>
<feature type="domain" description="Mechanosensitive ion channel MscS porin" evidence="12">
    <location>
        <begin position="33"/>
        <end position="270"/>
    </location>
</feature>
<evidence type="ECO:0000256" key="2">
    <source>
        <dbReference type="ARBA" id="ARBA00008017"/>
    </source>
</evidence>
<dbReference type="Pfam" id="PF12795">
    <property type="entry name" value="MscS_porin"/>
    <property type="match status" value="1"/>
</dbReference>
<feature type="domain" description="Mechanosensitive ion channel MscS C-terminal" evidence="13">
    <location>
        <begin position="1003"/>
        <end position="1084"/>
    </location>
</feature>
<dbReference type="InterPro" id="IPR006685">
    <property type="entry name" value="MscS_channel_2nd"/>
</dbReference>
<dbReference type="Gene3D" id="2.30.30.60">
    <property type="match status" value="1"/>
</dbReference>
<feature type="transmembrane region" description="Helical" evidence="8">
    <location>
        <begin position="838"/>
        <end position="858"/>
    </location>
</feature>
<dbReference type="NCBIfam" id="NF008438">
    <property type="entry name" value="PRK11281.1"/>
    <property type="match status" value="1"/>
</dbReference>
<sequence>MKLRRIGVYIMLLFGLATFVQAAVPSLDDLRAQLEGAKADNSSSAEHQLMVQNLEEAVSLVGKINQQKQANERLENEIANAGKLLAESQNKVRQLRQQSAVQSVEELENQSLTSLQSQLETTFQKVQEAQSDLAEVNATVVSQSTVPERSQMALKDNLTQSQTINSKLLNLSPSDSSPQTEALRHRLELEQELIELSNRYHQMLLRGHDSLTVLYESQSEEDTLALQQLQAQLANLQQAINAKHLQESRKQVQQATELEQNTNADNPVIVQELALNTRFSQILLQNTAQMNALSQDDLRITNVLDNLRQMQRNIEEQISALQGTLVLSRIINKQKQALPQDQMIKGLSKTIGELRVQIFDTTEIREHIYNTDSYIAELEHTYKVQFDEKVRSELEKILQERYKILNDLIKLLNNQLNLAITIELNQQEVLSISDTLQSKLRQQSFWVASNNPIDLDWLESFPRLAIAEIGELARHINLASLTENIIPLGLFILIALAGYSLIIYKKPSIKKRLTSLAEQVNTLKRDSHWHTPEALFWTVVLALPSTLIFVSVASLATYVIFQNLYAGWKWACFLAGYWLFFATILSLLRPNGLAYRHFGMPQGSNEIFRIVIKKSILVISLIFGSFIFSYLQQIDFSRDVIGQVMLIVALILCQFVILPLLTKAINRYENTVTETGEIRSTKLLRLVKFVLFLTPSSLIVLVVLGYYYTAVELIKYLFESYMVVVIWIFGRQIVYRFLSVSSRRMAYRRLQKRREDIRQQLEVGEDKAITEADVAEKSIKIATVNQQIFRMADLIAWVVLILAFYAVWSDLFSVAYYLDGVILWESIETTAKGTVANSITLLNLMRAMLVLLAMYMLVRNLKGILEVLIFSRGRFSQGTPHTITSLLSYCIIVIGLIWSFTNLGLSWNKLQWLFTALSVGLGFGVREIFGSFVSGIILLFERPIRVGDKVTVGQFTGVVTKIRLRSTTLLDSDDKDVVLPNQSFVTERFINWTLSNSMTRLVIHLSVAYGSDLDLVHKLLLQSAQEAPKVLDTPAPQVNFLNFGEHGLEYELLVHVPTIDDRVPMTNFLNYRINQLFNLNHIEIAFNQLNVNIRNQELSEDNQPHQLFKQ</sequence>
<dbReference type="SUPFAM" id="SSF82689">
    <property type="entry name" value="Mechanosensitive channel protein MscS (YggB), C-terminal domain"/>
    <property type="match status" value="1"/>
</dbReference>
<dbReference type="InterPro" id="IPR023408">
    <property type="entry name" value="MscS_beta-dom_sf"/>
</dbReference>
<dbReference type="InterPro" id="IPR010920">
    <property type="entry name" value="LSM_dom_sf"/>
</dbReference>
<dbReference type="InterPro" id="IPR052702">
    <property type="entry name" value="MscS-like_channel"/>
</dbReference>
<dbReference type="Gene3D" id="3.30.70.100">
    <property type="match status" value="1"/>
</dbReference>
<evidence type="ECO:0000259" key="10">
    <source>
        <dbReference type="Pfam" id="PF00924"/>
    </source>
</evidence>
<feature type="transmembrane region" description="Helical" evidence="8">
    <location>
        <begin position="616"/>
        <end position="634"/>
    </location>
</feature>
<dbReference type="Gene3D" id="1.10.287.1260">
    <property type="match status" value="1"/>
</dbReference>
<evidence type="ECO:0000256" key="6">
    <source>
        <dbReference type="ARBA" id="ARBA00023136"/>
    </source>
</evidence>
<evidence type="ECO:0000259" key="12">
    <source>
        <dbReference type="Pfam" id="PF12795"/>
    </source>
</evidence>
<accession>A0A4R1FU98</accession>
<dbReference type="SUPFAM" id="SSF82861">
    <property type="entry name" value="Mechanosensitive channel protein MscS (YggB), transmembrane region"/>
    <property type="match status" value="1"/>
</dbReference>
<evidence type="ECO:0000259" key="13">
    <source>
        <dbReference type="Pfam" id="PF21082"/>
    </source>
</evidence>
<dbReference type="PANTHER" id="PTHR30347:SF1">
    <property type="entry name" value="MECHANOSENSITIVE CHANNEL MSCK"/>
    <property type="match status" value="1"/>
</dbReference>
<evidence type="ECO:0000256" key="3">
    <source>
        <dbReference type="ARBA" id="ARBA00022475"/>
    </source>
</evidence>
<feature type="transmembrane region" description="Helical" evidence="8">
    <location>
        <begin position="534"/>
        <end position="561"/>
    </location>
</feature>
<keyword evidence="4 8" id="KW-0812">Transmembrane</keyword>
<name>A0A4R1FU98_9PAST</name>
<evidence type="ECO:0000256" key="7">
    <source>
        <dbReference type="SAM" id="Coils"/>
    </source>
</evidence>
<keyword evidence="5 8" id="KW-1133">Transmembrane helix</keyword>
<dbReference type="InterPro" id="IPR011066">
    <property type="entry name" value="MscS_channel_C_sf"/>
</dbReference>
<dbReference type="InterPro" id="IPR024393">
    <property type="entry name" value="MscS_porin"/>
</dbReference>
<evidence type="ECO:0000256" key="5">
    <source>
        <dbReference type="ARBA" id="ARBA00022989"/>
    </source>
</evidence>